<evidence type="ECO:0000313" key="2">
    <source>
        <dbReference type="EMBL" id="MBB5364104.1"/>
    </source>
</evidence>
<name>A0A7W8JYM1_9DEIO</name>
<evidence type="ECO:0000259" key="1">
    <source>
        <dbReference type="PROSITE" id="PS51186"/>
    </source>
</evidence>
<keyword evidence="2" id="KW-0808">Transferase</keyword>
<gene>
    <name evidence="2" type="ORF">HNQ08_003211</name>
</gene>
<accession>A0A7W8JYM1</accession>
<dbReference type="PROSITE" id="PS51186">
    <property type="entry name" value="GNAT"/>
    <property type="match status" value="1"/>
</dbReference>
<dbReference type="RefSeq" id="WP_184133996.1">
    <property type="nucleotide sequence ID" value="NZ_JACHFL010000008.1"/>
</dbReference>
<dbReference type="EMBL" id="JACHFL010000008">
    <property type="protein sequence ID" value="MBB5364104.1"/>
    <property type="molecule type" value="Genomic_DNA"/>
</dbReference>
<dbReference type="InterPro" id="IPR016181">
    <property type="entry name" value="Acyl_CoA_acyltransferase"/>
</dbReference>
<comment type="caution">
    <text evidence="2">The sequence shown here is derived from an EMBL/GenBank/DDBJ whole genome shotgun (WGS) entry which is preliminary data.</text>
</comment>
<proteinExistence type="predicted"/>
<evidence type="ECO:0000313" key="3">
    <source>
        <dbReference type="Proteomes" id="UP000552709"/>
    </source>
</evidence>
<dbReference type="SUPFAM" id="SSF55729">
    <property type="entry name" value="Acyl-CoA N-acyltransferases (Nat)"/>
    <property type="match status" value="1"/>
</dbReference>
<dbReference type="Proteomes" id="UP000552709">
    <property type="component" value="Unassembled WGS sequence"/>
</dbReference>
<sequence>MLCSAPILTPEIAALLGRAMFPDPERMVRALEAYRTEADRKVFVWMVGGEPVCAAGLRVAGPEAEVLHIGTRLDQVGRGFGHELLRGIAASLGLSQLTAETDEDAVGFYRRGGFEVRNAPNRGERRRFFCTLSLER</sequence>
<dbReference type="GO" id="GO:0016747">
    <property type="term" value="F:acyltransferase activity, transferring groups other than amino-acyl groups"/>
    <property type="evidence" value="ECO:0007669"/>
    <property type="project" value="InterPro"/>
</dbReference>
<dbReference type="Gene3D" id="3.40.630.30">
    <property type="match status" value="1"/>
</dbReference>
<reference evidence="2 3" key="1">
    <citation type="submission" date="2020-08" db="EMBL/GenBank/DDBJ databases">
        <title>Genomic Encyclopedia of Type Strains, Phase IV (KMG-IV): sequencing the most valuable type-strain genomes for metagenomic binning, comparative biology and taxonomic classification.</title>
        <authorList>
            <person name="Goeker M."/>
        </authorList>
    </citation>
    <scope>NUCLEOTIDE SEQUENCE [LARGE SCALE GENOMIC DNA]</scope>
    <source>
        <strain evidence="2 3">DSM 27939</strain>
    </source>
</reference>
<dbReference type="AlphaFoldDB" id="A0A7W8JYM1"/>
<feature type="domain" description="N-acetyltransferase" evidence="1">
    <location>
        <begin position="1"/>
        <end position="135"/>
    </location>
</feature>
<dbReference type="InterPro" id="IPR000182">
    <property type="entry name" value="GNAT_dom"/>
</dbReference>
<organism evidence="2 3">
    <name type="scientific">Deinococcus humi</name>
    <dbReference type="NCBI Taxonomy" id="662880"/>
    <lineage>
        <taxon>Bacteria</taxon>
        <taxon>Thermotogati</taxon>
        <taxon>Deinococcota</taxon>
        <taxon>Deinococci</taxon>
        <taxon>Deinococcales</taxon>
        <taxon>Deinococcaceae</taxon>
        <taxon>Deinococcus</taxon>
    </lineage>
</organism>
<protein>
    <submittedName>
        <fullName evidence="2">GNAT superfamily N-acetyltransferase</fullName>
    </submittedName>
</protein>
<dbReference type="Pfam" id="PF00583">
    <property type="entry name" value="Acetyltransf_1"/>
    <property type="match status" value="1"/>
</dbReference>
<keyword evidence="3" id="KW-1185">Reference proteome</keyword>